<name>A0A9D2R7G9_9FIRM</name>
<dbReference type="EMBL" id="DWUX01000133">
    <property type="protein sequence ID" value="HJD39830.1"/>
    <property type="molecule type" value="Genomic_DNA"/>
</dbReference>
<sequence>MLMPALIYFIVFRVTAIIGMKLAFYDYKIVGENTFVGLKYFKMLFETPAFWNILKNTLLISSIKIFLIFPFPVIFALLLNEVGRTKFGKFVQVVSYMPHFLSWVIIAGIWIDAFSQGGMVSSLMEMLGIEYKNLMVDKDAIIPILTGSEMWRSVGWDSIIYLSAILGISKELYDAAAIDGAGRWKMVRHIILPALAIPMVTVLILNVGFIMSAGLDQILNFSNDAVLSRIDIIDTYVYRIGLVNTQYSFATAASLFKGVIGTILILLTNFISKKLTGSGAW</sequence>
<dbReference type="Gene3D" id="1.10.3720.10">
    <property type="entry name" value="MetI-like"/>
    <property type="match status" value="1"/>
</dbReference>
<dbReference type="PANTHER" id="PTHR43227:SF11">
    <property type="entry name" value="BLL4140 PROTEIN"/>
    <property type="match status" value="1"/>
</dbReference>
<dbReference type="PROSITE" id="PS50928">
    <property type="entry name" value="ABC_TM1"/>
    <property type="match status" value="1"/>
</dbReference>
<feature type="transmembrane region" description="Helical" evidence="7">
    <location>
        <begin position="247"/>
        <end position="267"/>
    </location>
</feature>
<feature type="transmembrane region" description="Helical" evidence="7">
    <location>
        <begin position="6"/>
        <end position="24"/>
    </location>
</feature>
<dbReference type="InterPro" id="IPR000515">
    <property type="entry name" value="MetI-like"/>
</dbReference>
<accession>A0A9D2R7G9</accession>
<dbReference type="InterPro" id="IPR050809">
    <property type="entry name" value="UgpAE/MalFG_permease"/>
</dbReference>
<comment type="subcellular location">
    <subcellularLocation>
        <location evidence="1 7">Cell membrane</location>
        <topology evidence="1 7">Multi-pass membrane protein</topology>
    </subcellularLocation>
</comment>
<dbReference type="GO" id="GO:0055085">
    <property type="term" value="P:transmembrane transport"/>
    <property type="evidence" value="ECO:0007669"/>
    <property type="project" value="InterPro"/>
</dbReference>
<evidence type="ECO:0000256" key="7">
    <source>
        <dbReference type="RuleBase" id="RU363032"/>
    </source>
</evidence>
<dbReference type="Proteomes" id="UP000823850">
    <property type="component" value="Unassembled WGS sequence"/>
</dbReference>
<feature type="domain" description="ABC transmembrane type-1" evidence="8">
    <location>
        <begin position="54"/>
        <end position="268"/>
    </location>
</feature>
<feature type="transmembrane region" description="Helical" evidence="7">
    <location>
        <begin position="190"/>
        <end position="211"/>
    </location>
</feature>
<evidence type="ECO:0000256" key="1">
    <source>
        <dbReference type="ARBA" id="ARBA00004651"/>
    </source>
</evidence>
<evidence type="ECO:0000256" key="2">
    <source>
        <dbReference type="ARBA" id="ARBA00022448"/>
    </source>
</evidence>
<reference evidence="9" key="1">
    <citation type="journal article" date="2021" name="PeerJ">
        <title>Extensive microbial diversity within the chicken gut microbiome revealed by metagenomics and culture.</title>
        <authorList>
            <person name="Gilroy R."/>
            <person name="Ravi A."/>
            <person name="Getino M."/>
            <person name="Pursley I."/>
            <person name="Horton D.L."/>
            <person name="Alikhan N.F."/>
            <person name="Baker D."/>
            <person name="Gharbi K."/>
            <person name="Hall N."/>
            <person name="Watson M."/>
            <person name="Adriaenssens E.M."/>
            <person name="Foster-Nyarko E."/>
            <person name="Jarju S."/>
            <person name="Secka A."/>
            <person name="Antonio M."/>
            <person name="Oren A."/>
            <person name="Chaudhuri R.R."/>
            <person name="La Ragione R."/>
            <person name="Hildebrand F."/>
            <person name="Pallen M.J."/>
        </authorList>
    </citation>
    <scope>NUCLEOTIDE SEQUENCE</scope>
    <source>
        <strain evidence="9">ChiW19-6364</strain>
    </source>
</reference>
<dbReference type="InterPro" id="IPR035906">
    <property type="entry name" value="MetI-like_sf"/>
</dbReference>
<feature type="transmembrane region" description="Helical" evidence="7">
    <location>
        <begin position="100"/>
        <end position="124"/>
    </location>
</feature>
<keyword evidence="2 7" id="KW-0813">Transport</keyword>
<organism evidence="9 10">
    <name type="scientific">Candidatus Blautia stercoripullorum</name>
    <dbReference type="NCBI Taxonomy" id="2838502"/>
    <lineage>
        <taxon>Bacteria</taxon>
        <taxon>Bacillati</taxon>
        <taxon>Bacillota</taxon>
        <taxon>Clostridia</taxon>
        <taxon>Lachnospirales</taxon>
        <taxon>Lachnospiraceae</taxon>
        <taxon>Blautia</taxon>
    </lineage>
</organism>
<dbReference type="SUPFAM" id="SSF161098">
    <property type="entry name" value="MetI-like"/>
    <property type="match status" value="1"/>
</dbReference>
<evidence type="ECO:0000256" key="3">
    <source>
        <dbReference type="ARBA" id="ARBA00022475"/>
    </source>
</evidence>
<protein>
    <submittedName>
        <fullName evidence="9">ABC transporter permease subunit</fullName>
    </submittedName>
</protein>
<evidence type="ECO:0000256" key="6">
    <source>
        <dbReference type="ARBA" id="ARBA00023136"/>
    </source>
</evidence>
<comment type="similarity">
    <text evidence="7">Belongs to the binding-protein-dependent transport system permease family.</text>
</comment>
<keyword evidence="5 7" id="KW-1133">Transmembrane helix</keyword>
<evidence type="ECO:0000256" key="5">
    <source>
        <dbReference type="ARBA" id="ARBA00022989"/>
    </source>
</evidence>
<feature type="transmembrane region" description="Helical" evidence="7">
    <location>
        <begin position="58"/>
        <end position="80"/>
    </location>
</feature>
<proteinExistence type="inferred from homology"/>
<dbReference type="CDD" id="cd06261">
    <property type="entry name" value="TM_PBP2"/>
    <property type="match status" value="1"/>
</dbReference>
<keyword evidence="3" id="KW-1003">Cell membrane</keyword>
<dbReference type="AlphaFoldDB" id="A0A9D2R7G9"/>
<evidence type="ECO:0000259" key="8">
    <source>
        <dbReference type="PROSITE" id="PS50928"/>
    </source>
</evidence>
<keyword evidence="6 7" id="KW-0472">Membrane</keyword>
<dbReference type="PANTHER" id="PTHR43227">
    <property type="entry name" value="BLL4140 PROTEIN"/>
    <property type="match status" value="1"/>
</dbReference>
<gene>
    <name evidence="9" type="ORF">H9913_07355</name>
</gene>
<dbReference type="Pfam" id="PF00528">
    <property type="entry name" value="BPD_transp_1"/>
    <property type="match status" value="1"/>
</dbReference>
<evidence type="ECO:0000256" key="4">
    <source>
        <dbReference type="ARBA" id="ARBA00022692"/>
    </source>
</evidence>
<dbReference type="GO" id="GO:0005886">
    <property type="term" value="C:plasma membrane"/>
    <property type="evidence" value="ECO:0007669"/>
    <property type="project" value="UniProtKB-SubCell"/>
</dbReference>
<comment type="caution">
    <text evidence="9">The sequence shown here is derived from an EMBL/GenBank/DDBJ whole genome shotgun (WGS) entry which is preliminary data.</text>
</comment>
<keyword evidence="4 7" id="KW-0812">Transmembrane</keyword>
<evidence type="ECO:0000313" key="10">
    <source>
        <dbReference type="Proteomes" id="UP000823850"/>
    </source>
</evidence>
<evidence type="ECO:0000313" key="9">
    <source>
        <dbReference type="EMBL" id="HJD39830.1"/>
    </source>
</evidence>
<reference evidence="9" key="2">
    <citation type="submission" date="2021-04" db="EMBL/GenBank/DDBJ databases">
        <authorList>
            <person name="Gilroy R."/>
        </authorList>
    </citation>
    <scope>NUCLEOTIDE SEQUENCE</scope>
    <source>
        <strain evidence="9">ChiW19-6364</strain>
    </source>
</reference>